<evidence type="ECO:0000256" key="1">
    <source>
        <dbReference type="ARBA" id="ARBA00008857"/>
    </source>
</evidence>
<dbReference type="Gene3D" id="1.10.150.130">
    <property type="match status" value="1"/>
</dbReference>
<proteinExistence type="inferred from homology"/>
<evidence type="ECO:0000256" key="3">
    <source>
        <dbReference type="ARBA" id="ARBA00023125"/>
    </source>
</evidence>
<comment type="similarity">
    <text evidence="1">Belongs to the 'phage' integrase family.</text>
</comment>
<evidence type="ECO:0000256" key="4">
    <source>
        <dbReference type="ARBA" id="ARBA00023172"/>
    </source>
</evidence>
<accession>A0ABW0HXL8</accession>
<keyword evidence="9" id="KW-1185">Reference proteome</keyword>
<dbReference type="InterPro" id="IPR013762">
    <property type="entry name" value="Integrase-like_cat_sf"/>
</dbReference>
<keyword evidence="2" id="KW-0229">DNA integration</keyword>
<dbReference type="InterPro" id="IPR028259">
    <property type="entry name" value="AP2-like_int_N"/>
</dbReference>
<comment type="caution">
    <text evidence="8">The sequence shown here is derived from an EMBL/GenBank/DDBJ whole genome shotgun (WGS) entry which is preliminary data.</text>
</comment>
<organism evidence="8 9">
    <name type="scientific">Cohnella soli</name>
    <dbReference type="NCBI Taxonomy" id="425005"/>
    <lineage>
        <taxon>Bacteria</taxon>
        <taxon>Bacillati</taxon>
        <taxon>Bacillota</taxon>
        <taxon>Bacilli</taxon>
        <taxon>Bacillales</taxon>
        <taxon>Paenibacillaceae</taxon>
        <taxon>Cohnella</taxon>
    </lineage>
</organism>
<dbReference type="PROSITE" id="PS51898">
    <property type="entry name" value="TYR_RECOMBINASE"/>
    <property type="match status" value="1"/>
</dbReference>
<dbReference type="InterPro" id="IPR010998">
    <property type="entry name" value="Integrase_recombinase_N"/>
</dbReference>
<dbReference type="InterPro" id="IPR004107">
    <property type="entry name" value="Integrase_SAM-like_N"/>
</dbReference>
<gene>
    <name evidence="8" type="ORF">ACFPOF_20330</name>
</gene>
<evidence type="ECO:0000313" key="9">
    <source>
        <dbReference type="Proteomes" id="UP001596113"/>
    </source>
</evidence>
<dbReference type="SUPFAM" id="SSF56349">
    <property type="entry name" value="DNA breaking-rejoining enzymes"/>
    <property type="match status" value="1"/>
</dbReference>
<dbReference type="EMBL" id="JBHSMI010000028">
    <property type="protein sequence ID" value="MFC5405093.1"/>
    <property type="molecule type" value="Genomic_DNA"/>
</dbReference>
<dbReference type="CDD" id="cd01189">
    <property type="entry name" value="INT_ICEBs1_C_like"/>
    <property type="match status" value="1"/>
</dbReference>
<feature type="domain" description="Tyr recombinase" evidence="6">
    <location>
        <begin position="175"/>
        <end position="372"/>
    </location>
</feature>
<dbReference type="PROSITE" id="PS51900">
    <property type="entry name" value="CB"/>
    <property type="match status" value="1"/>
</dbReference>
<dbReference type="InterPro" id="IPR050090">
    <property type="entry name" value="Tyrosine_recombinase_XerCD"/>
</dbReference>
<protein>
    <submittedName>
        <fullName evidence="8">Tyrosine-type recombinase/integrase</fullName>
    </submittedName>
</protein>
<dbReference type="Pfam" id="PF00589">
    <property type="entry name" value="Phage_integrase"/>
    <property type="match status" value="1"/>
</dbReference>
<dbReference type="Pfam" id="PF14659">
    <property type="entry name" value="Phage_int_SAM_3"/>
    <property type="match status" value="1"/>
</dbReference>
<dbReference type="Pfam" id="PF14657">
    <property type="entry name" value="Arm-DNA-bind_4"/>
    <property type="match status" value="1"/>
</dbReference>
<dbReference type="InterPro" id="IPR002104">
    <property type="entry name" value="Integrase_catalytic"/>
</dbReference>
<dbReference type="InterPro" id="IPR011010">
    <property type="entry name" value="DNA_brk_join_enz"/>
</dbReference>
<evidence type="ECO:0000259" key="7">
    <source>
        <dbReference type="PROSITE" id="PS51900"/>
    </source>
</evidence>
<evidence type="ECO:0000313" key="8">
    <source>
        <dbReference type="EMBL" id="MFC5405093.1"/>
    </source>
</evidence>
<name>A0ABW0HXL8_9BACL</name>
<dbReference type="RefSeq" id="WP_378135975.1">
    <property type="nucleotide sequence ID" value="NZ_JBHSMI010000028.1"/>
</dbReference>
<dbReference type="Proteomes" id="UP001596113">
    <property type="component" value="Unassembled WGS sequence"/>
</dbReference>
<keyword evidence="3 5" id="KW-0238">DNA-binding</keyword>
<sequence length="421" mass="48150">MTNVAGYTGKYKVKSENKEYWFYCLTLGKDMSGKRIQVKKRGFISEKDAKKALRDAQVTADKGEFIQPNKSTFGEYLLEWFENRRGTLGRLHAKNSERNIQKHILPLIGNIQLLELNVIHIERMIGQLRQKGLAEETIKKNFSLVSSSLISATKKGLITKNVAALADNKPKVKRKLVEVWDTHEVRKFLDFTLAFGTRYYIAFHLALTTGMRQGEILGLRWQDIDFRRKIISVKQSLSHDGLSFGTPKTEHSIRSITIDDATVEALQRHRESIQAEKSKGTPLYLDYDLVAPTNTGRPCNPRSLDKLYCRIKELSEMRHITFHDLRHTHASLLLKNNVHPKVVSERLGHSSIQITLDLYSHLFPNMQEDAAAGLGKMLFQYEQKASQEADIELHEMPYACYHGATTEPEIAFNVTVHSFTH</sequence>
<dbReference type="PANTHER" id="PTHR30349">
    <property type="entry name" value="PHAGE INTEGRASE-RELATED"/>
    <property type="match status" value="1"/>
</dbReference>
<dbReference type="PANTHER" id="PTHR30349:SF64">
    <property type="entry name" value="PROPHAGE INTEGRASE INTD-RELATED"/>
    <property type="match status" value="1"/>
</dbReference>
<evidence type="ECO:0000259" key="6">
    <source>
        <dbReference type="PROSITE" id="PS51898"/>
    </source>
</evidence>
<dbReference type="InterPro" id="IPR044068">
    <property type="entry name" value="CB"/>
</dbReference>
<dbReference type="Gene3D" id="1.10.443.10">
    <property type="entry name" value="Intergrase catalytic core"/>
    <property type="match status" value="1"/>
</dbReference>
<feature type="domain" description="Core-binding (CB)" evidence="7">
    <location>
        <begin position="68"/>
        <end position="153"/>
    </location>
</feature>
<evidence type="ECO:0000256" key="2">
    <source>
        <dbReference type="ARBA" id="ARBA00022908"/>
    </source>
</evidence>
<reference evidence="9" key="1">
    <citation type="journal article" date="2019" name="Int. J. Syst. Evol. Microbiol.">
        <title>The Global Catalogue of Microorganisms (GCM) 10K type strain sequencing project: providing services to taxonomists for standard genome sequencing and annotation.</title>
        <authorList>
            <consortium name="The Broad Institute Genomics Platform"/>
            <consortium name="The Broad Institute Genome Sequencing Center for Infectious Disease"/>
            <person name="Wu L."/>
            <person name="Ma J."/>
        </authorList>
    </citation>
    <scope>NUCLEOTIDE SEQUENCE [LARGE SCALE GENOMIC DNA]</scope>
    <source>
        <strain evidence="9">CGMCC 1.18575</strain>
    </source>
</reference>
<keyword evidence="4" id="KW-0233">DNA recombination</keyword>
<evidence type="ECO:0000256" key="5">
    <source>
        <dbReference type="PROSITE-ProRule" id="PRU01248"/>
    </source>
</evidence>